<organism evidence="4 5">
    <name type="scientific">Brevibacillus brevis</name>
    <name type="common">Bacillus brevis</name>
    <dbReference type="NCBI Taxonomy" id="1393"/>
    <lineage>
        <taxon>Bacteria</taxon>
        <taxon>Bacillati</taxon>
        <taxon>Bacillota</taxon>
        <taxon>Bacilli</taxon>
        <taxon>Bacillales</taxon>
        <taxon>Paenibacillaceae</taxon>
        <taxon>Brevibacillus</taxon>
    </lineage>
</organism>
<dbReference type="InterPro" id="IPR011234">
    <property type="entry name" value="Fumarylacetoacetase-like_C"/>
</dbReference>
<evidence type="ECO:0000259" key="3">
    <source>
        <dbReference type="Pfam" id="PF01557"/>
    </source>
</evidence>
<evidence type="ECO:0000256" key="1">
    <source>
        <dbReference type="ARBA" id="ARBA00010211"/>
    </source>
</evidence>
<evidence type="ECO:0000256" key="2">
    <source>
        <dbReference type="ARBA" id="ARBA00022723"/>
    </source>
</evidence>
<dbReference type="GO" id="GO:0016787">
    <property type="term" value="F:hydrolase activity"/>
    <property type="evidence" value="ECO:0007669"/>
    <property type="project" value="UniProtKB-KW"/>
</dbReference>
<evidence type="ECO:0000313" key="5">
    <source>
        <dbReference type="Proteomes" id="UP001256827"/>
    </source>
</evidence>
<name>A0ABY9T3H5_BREBE</name>
<reference evidence="4 5" key="1">
    <citation type="submission" date="2023-09" db="EMBL/GenBank/DDBJ databases">
        <title>Complete Genome and Methylome dissection of Bacillus brevis NEB573 original source of BbsI restriction endonuclease.</title>
        <authorList>
            <person name="Fomenkov A."/>
            <person name="Roberts R.D."/>
        </authorList>
    </citation>
    <scope>NUCLEOTIDE SEQUENCE [LARGE SCALE GENOMIC DNA]</scope>
    <source>
        <strain evidence="4 5">NEB573</strain>
    </source>
</reference>
<dbReference type="PANTHER" id="PTHR42796">
    <property type="entry name" value="FUMARYLACETOACETATE HYDROLASE DOMAIN-CONTAINING PROTEIN 2A-RELATED"/>
    <property type="match status" value="1"/>
</dbReference>
<dbReference type="PANTHER" id="PTHR42796:SF4">
    <property type="entry name" value="FUMARYLACETOACETATE HYDROLASE DOMAIN-CONTAINING PROTEIN 2A"/>
    <property type="match status" value="1"/>
</dbReference>
<dbReference type="RefSeq" id="WP_310765337.1">
    <property type="nucleotide sequence ID" value="NZ_CP134050.1"/>
</dbReference>
<dbReference type="SUPFAM" id="SSF56529">
    <property type="entry name" value="FAH"/>
    <property type="match status" value="1"/>
</dbReference>
<dbReference type="InterPro" id="IPR051121">
    <property type="entry name" value="FAH"/>
</dbReference>
<feature type="domain" description="Fumarylacetoacetase-like C-terminal" evidence="3">
    <location>
        <begin position="87"/>
        <end position="293"/>
    </location>
</feature>
<evidence type="ECO:0000313" key="4">
    <source>
        <dbReference type="EMBL" id="WNC13776.1"/>
    </source>
</evidence>
<dbReference type="EMBL" id="CP134050">
    <property type="protein sequence ID" value="WNC13776.1"/>
    <property type="molecule type" value="Genomic_DNA"/>
</dbReference>
<protein>
    <submittedName>
        <fullName evidence="4">Fumarylacetoacetate hydrolase family protein</fullName>
    </submittedName>
</protein>
<keyword evidence="5" id="KW-1185">Reference proteome</keyword>
<accession>A0ABY9T3H5</accession>
<proteinExistence type="inferred from homology"/>
<keyword evidence="2" id="KW-0479">Metal-binding</keyword>
<gene>
    <name evidence="4" type="ORF">RGB73_24310</name>
</gene>
<dbReference type="Pfam" id="PF01557">
    <property type="entry name" value="FAA_hydrolase"/>
    <property type="match status" value="1"/>
</dbReference>
<dbReference type="Gene3D" id="3.90.850.10">
    <property type="entry name" value="Fumarylacetoacetase-like, C-terminal domain"/>
    <property type="match status" value="1"/>
</dbReference>
<sequence length="296" mass="32115">MITVAFTKNREIALGVKTDKGILDVQSALAKYPGESDAPTSVADLISGGEPSKQALARLTDAVYEDDSLFHPEETLTYAPAVPAPSKIICVGLNYKKHADECNMAYPATPILFSKFANALAGHEEDIPLPAASAQVDYEAELAIVIGQRASHVSEAEALSYVYGYCSANDVSARDLQFTTSQWLLGKTCDKFCPIGPYLVSADEAGDPDQLQIRTFVNGEVRQNSNTSDMIFSCRQIISYISRHMTLEPGDVILTGTPEGVITGYPADRQVWLKDGDVVTVEIENLGRLTNTFRKA</sequence>
<dbReference type="InterPro" id="IPR036663">
    <property type="entry name" value="Fumarylacetoacetase_C_sf"/>
</dbReference>
<comment type="similarity">
    <text evidence="1">Belongs to the FAH family.</text>
</comment>
<dbReference type="Proteomes" id="UP001256827">
    <property type="component" value="Chromosome"/>
</dbReference>
<keyword evidence="4" id="KW-0378">Hydrolase</keyword>